<name>A0A090I1F5_METFO</name>
<protein>
    <submittedName>
        <fullName evidence="1">Uncharacterized protein</fullName>
    </submittedName>
</protein>
<dbReference type="RefSeq" id="WP_048072088.1">
    <property type="nucleotide sequence ID" value="NZ_JARVXG010000051.1"/>
</dbReference>
<reference evidence="1" key="1">
    <citation type="submission" date="2014-08" db="EMBL/GenBank/DDBJ databases">
        <authorList>
            <person name="Wibberg D."/>
        </authorList>
    </citation>
    <scope>NUCLEOTIDE SEQUENCE</scope>
</reference>
<accession>A0A090I1F5</accession>
<proteinExistence type="predicted"/>
<dbReference type="PATRIC" id="fig|2162.9.peg.444"/>
<evidence type="ECO:0000313" key="1">
    <source>
        <dbReference type="EMBL" id="CEA12788.1"/>
    </source>
</evidence>
<dbReference type="AlphaFoldDB" id="A0A090I1F5"/>
<dbReference type="KEGG" id="mfi:DSM1535_0426"/>
<gene>
    <name evidence="1" type="ORF">DSM1535_0426</name>
</gene>
<dbReference type="EMBL" id="LN515531">
    <property type="protein sequence ID" value="CEA12788.1"/>
    <property type="molecule type" value="Genomic_DNA"/>
</dbReference>
<organism evidence="1">
    <name type="scientific">Methanobacterium formicicum</name>
    <dbReference type="NCBI Taxonomy" id="2162"/>
    <lineage>
        <taxon>Archaea</taxon>
        <taxon>Methanobacteriati</taxon>
        <taxon>Methanobacteriota</taxon>
        <taxon>Methanomada group</taxon>
        <taxon>Methanobacteria</taxon>
        <taxon>Methanobacteriales</taxon>
        <taxon>Methanobacteriaceae</taxon>
        <taxon>Methanobacterium</taxon>
    </lineage>
</organism>
<sequence length="124" mass="14235">MRDYFAGKDGMKMILDQLKQNPRMEISSITTKTWPLCGCFDDTNIERLQWHGAELRNGDVVYCHEPEGLIFKVRIRVERIDPGSEEGMAATIEANIENHLRFMKKQREGQACTNCDVPFAEEGL</sequence>